<feature type="repeat" description="PPR" evidence="3">
    <location>
        <begin position="94"/>
        <end position="128"/>
    </location>
</feature>
<accession>A0A5N5NQ26</accession>
<dbReference type="EMBL" id="VDCV01000002">
    <property type="protein sequence ID" value="KAB5569720.1"/>
    <property type="molecule type" value="Genomic_DNA"/>
</dbReference>
<keyword evidence="5" id="KW-0472">Membrane</keyword>
<dbReference type="Gene3D" id="1.25.40.10">
    <property type="entry name" value="Tetratricopeptide repeat domain"/>
    <property type="match status" value="3"/>
</dbReference>
<protein>
    <recommendedName>
        <fullName evidence="6">DYW domain-containing protein</fullName>
    </recommendedName>
</protein>
<dbReference type="AlphaFoldDB" id="A0A5N5NQ26"/>
<feature type="transmembrane region" description="Helical" evidence="5">
    <location>
        <begin position="836"/>
        <end position="863"/>
    </location>
</feature>
<dbReference type="InterPro" id="IPR032867">
    <property type="entry name" value="DYW_dom"/>
</dbReference>
<feature type="repeat" description="PPR" evidence="3">
    <location>
        <begin position="226"/>
        <end position="260"/>
    </location>
</feature>
<feature type="repeat" description="PPR" evidence="3">
    <location>
        <begin position="296"/>
        <end position="326"/>
    </location>
</feature>
<keyword evidence="5" id="KW-0812">Transmembrane</keyword>
<evidence type="ECO:0000259" key="6">
    <source>
        <dbReference type="Pfam" id="PF14432"/>
    </source>
</evidence>
<dbReference type="GO" id="GO:0008270">
    <property type="term" value="F:zinc ion binding"/>
    <property type="evidence" value="ECO:0007669"/>
    <property type="project" value="InterPro"/>
</dbReference>
<feature type="domain" description="DYW" evidence="6">
    <location>
        <begin position="542"/>
        <end position="608"/>
    </location>
</feature>
<dbReference type="FunFam" id="1.25.40.10:FF:000348">
    <property type="entry name" value="Pentatricopeptide repeat-containing protein chloroplastic"/>
    <property type="match status" value="1"/>
</dbReference>
<dbReference type="Pfam" id="PF01535">
    <property type="entry name" value="PPR"/>
    <property type="match status" value="3"/>
</dbReference>
<evidence type="ECO:0000256" key="1">
    <source>
        <dbReference type="ARBA" id="ARBA00006643"/>
    </source>
</evidence>
<dbReference type="InterPro" id="IPR002885">
    <property type="entry name" value="PPR_rpt"/>
</dbReference>
<comment type="caution">
    <text evidence="7">The sequence shown here is derived from an EMBL/GenBank/DDBJ whole genome shotgun (WGS) entry which is preliminary data.</text>
</comment>
<keyword evidence="8" id="KW-1185">Reference proteome</keyword>
<organism evidence="7 8">
    <name type="scientific">Salix brachista</name>
    <dbReference type="NCBI Taxonomy" id="2182728"/>
    <lineage>
        <taxon>Eukaryota</taxon>
        <taxon>Viridiplantae</taxon>
        <taxon>Streptophyta</taxon>
        <taxon>Embryophyta</taxon>
        <taxon>Tracheophyta</taxon>
        <taxon>Spermatophyta</taxon>
        <taxon>Magnoliopsida</taxon>
        <taxon>eudicotyledons</taxon>
        <taxon>Gunneridae</taxon>
        <taxon>Pentapetalae</taxon>
        <taxon>rosids</taxon>
        <taxon>fabids</taxon>
        <taxon>Malpighiales</taxon>
        <taxon>Salicaceae</taxon>
        <taxon>Saliceae</taxon>
        <taxon>Salix</taxon>
    </lineage>
</organism>
<dbReference type="Pfam" id="PF20431">
    <property type="entry name" value="E_motif"/>
    <property type="match status" value="1"/>
</dbReference>
<dbReference type="FunFam" id="1.25.40.10:FF:000184">
    <property type="entry name" value="Pentatricopeptide repeat-containing protein, chloroplastic"/>
    <property type="match status" value="1"/>
</dbReference>
<sequence>MNHSSSMLSPVAGCSALPPNSGTKPKNIPNRRRHFISLLQNCKHNNQIPPIHAKIIRNHHDEDPFVVFELLRVCSNLNSIGYASKIFSHTQNPNVYLYTALIDGLVLSCSYTDGIHLYYQMINSSLVPDSYAIASVLKACGCHLALKEGREVHSQVLKLGLSSNRSIKVKLTELYGKCGAFEDARRVFDEMPERDVVASTVMINYYFDHGLVHEATSVFSLIRIKDTVCWTAMIDGLVRNGESNRALEVFRNMQREKVMPNEVTIVCVLSACSELGALQLGRWVHSYMDKHGIELNHFVGGALINMYSRCGDIDEAQRVFEQVKEKNVITYNSMIMGFALHGKSFEAVELFRGLIKQGFTPSSVTFVGVLNACSHGGLAELGFEIFHSMAKDYGIEPQIEHYGCMVDLLGRLGRLEEAYNFITTMKVAPDHVMLGALLSACKIHGNLELAERVAKSLVACKNADSGTYILLSNAYSSSGKWKEAAEVRTNMREEGIEKEPGCSSIEVNNEIHEFLLGDVRHPQKEKIYKKLEELNQILRFQGYTPATEVVLHDIEKSEKEWALSIHSERLAICYGLITTKPSTTIRVVKNLREHVLRRISVQCSTNVKPDSEMVSKMIRKVHWEGKYVMVSWWLRKGQENLSAISAEPRRANQRLAEWKQWLELVLKDVERHTNHFTQTVKNIIEIVKEIEAEQSSEAEPHYKLKATSCIKGYAMDESSPYQKDSYHSENICPGVDSSTTSVHVTALDGIVNVNSLFTVAVFVGLSLATPNQRSLENRVSCDAGNDVAKNLLVFEVVSFSFFLFSSLIAQGLKLAINLLNSKDVDEVFRAHINLKVLRFGMMGSALGSVLGCVFLVLSMINVIEIRLGLLSCGSNSTVHSVTVLVLLVSSALLVYISTVFYAFLH</sequence>
<feature type="transmembrane region" description="Helical" evidence="5">
    <location>
        <begin position="791"/>
        <end position="816"/>
    </location>
</feature>
<dbReference type="PANTHER" id="PTHR47926:SF456">
    <property type="entry name" value="PENTATRICOPEPTIDE REPEAT-CONTAINING PROTEIN ELI1, CHLOROPLASTIC"/>
    <property type="match status" value="1"/>
</dbReference>
<keyword evidence="2" id="KW-0677">Repeat</keyword>
<dbReference type="GO" id="GO:0009451">
    <property type="term" value="P:RNA modification"/>
    <property type="evidence" value="ECO:0007669"/>
    <property type="project" value="InterPro"/>
</dbReference>
<evidence type="ECO:0000256" key="5">
    <source>
        <dbReference type="SAM" id="Phobius"/>
    </source>
</evidence>
<name>A0A5N5NQ26_9ROSI</name>
<feature type="repeat" description="PPR" evidence="3">
    <location>
        <begin position="327"/>
        <end position="361"/>
    </location>
</feature>
<evidence type="ECO:0000256" key="4">
    <source>
        <dbReference type="SAM" id="MobiDB-lite"/>
    </source>
</evidence>
<dbReference type="Pfam" id="PF13041">
    <property type="entry name" value="PPR_2"/>
    <property type="match status" value="2"/>
</dbReference>
<gene>
    <name evidence="7" type="ORF">DKX38_003513</name>
</gene>
<feature type="repeat" description="PPR" evidence="3">
    <location>
        <begin position="464"/>
        <end position="498"/>
    </location>
</feature>
<dbReference type="Pfam" id="PF14432">
    <property type="entry name" value="DYW_deaminase"/>
    <property type="match status" value="1"/>
</dbReference>
<dbReference type="InterPro" id="IPR046848">
    <property type="entry name" value="E_motif"/>
</dbReference>
<dbReference type="GO" id="GO:0003723">
    <property type="term" value="F:RNA binding"/>
    <property type="evidence" value="ECO:0007669"/>
    <property type="project" value="InterPro"/>
</dbReference>
<dbReference type="PANTHER" id="PTHR47926">
    <property type="entry name" value="PENTATRICOPEPTIDE REPEAT-CONTAINING PROTEIN"/>
    <property type="match status" value="1"/>
</dbReference>
<keyword evidence="5" id="KW-1133">Transmembrane helix</keyword>
<dbReference type="InterPro" id="IPR011990">
    <property type="entry name" value="TPR-like_helical_dom_sf"/>
</dbReference>
<dbReference type="InterPro" id="IPR046960">
    <property type="entry name" value="PPR_At4g14850-like_plant"/>
</dbReference>
<dbReference type="Proteomes" id="UP000326939">
    <property type="component" value="Chromosome 2"/>
</dbReference>
<comment type="similarity">
    <text evidence="1">Belongs to the PPR family. PCMP-H subfamily.</text>
</comment>
<feature type="transmembrane region" description="Helical" evidence="5">
    <location>
        <begin position="883"/>
        <end position="904"/>
    </location>
</feature>
<reference evidence="8" key="1">
    <citation type="journal article" date="2019" name="Gigascience">
        <title>De novo genome assembly of the endangered Acer yangbiense, a plant species with extremely small populations endemic to Yunnan Province, China.</title>
        <authorList>
            <person name="Yang J."/>
            <person name="Wariss H.M."/>
            <person name="Tao L."/>
            <person name="Zhang R."/>
            <person name="Yun Q."/>
            <person name="Hollingsworth P."/>
            <person name="Dao Z."/>
            <person name="Luo G."/>
            <person name="Guo H."/>
            <person name="Ma Y."/>
            <person name="Sun W."/>
        </authorList>
    </citation>
    <scope>NUCLEOTIDE SEQUENCE [LARGE SCALE GENOMIC DNA]</scope>
    <source>
        <strain evidence="8">cv. br00</strain>
    </source>
</reference>
<dbReference type="NCBIfam" id="TIGR00756">
    <property type="entry name" value="PPR"/>
    <property type="match status" value="3"/>
</dbReference>
<feature type="region of interest" description="Disordered" evidence="4">
    <location>
        <begin position="1"/>
        <end position="28"/>
    </location>
</feature>
<proteinExistence type="inferred from homology"/>
<evidence type="ECO:0000256" key="3">
    <source>
        <dbReference type="PROSITE-ProRule" id="PRU00708"/>
    </source>
</evidence>
<evidence type="ECO:0000313" key="8">
    <source>
        <dbReference type="Proteomes" id="UP000326939"/>
    </source>
</evidence>
<dbReference type="PROSITE" id="PS51375">
    <property type="entry name" value="PPR"/>
    <property type="match status" value="5"/>
</dbReference>
<evidence type="ECO:0000313" key="7">
    <source>
        <dbReference type="EMBL" id="KAB5569720.1"/>
    </source>
</evidence>
<evidence type="ECO:0000256" key="2">
    <source>
        <dbReference type="ARBA" id="ARBA00022737"/>
    </source>
</evidence>